<evidence type="ECO:0000256" key="7">
    <source>
        <dbReference type="ARBA" id="ARBA00022840"/>
    </source>
</evidence>
<protein>
    <submittedName>
        <fullName evidence="22">Acetyl-CoA carboxylase</fullName>
    </submittedName>
</protein>
<dbReference type="InterPro" id="IPR013815">
    <property type="entry name" value="ATP_grasp_subdomain_1"/>
</dbReference>
<dbReference type="Pfam" id="PF21385">
    <property type="entry name" value="ACCA_BT"/>
    <property type="match status" value="1"/>
</dbReference>
<gene>
    <name evidence="22" type="ORF">A3770_04p32160</name>
    <name evidence="20" type="ORF">CPRI1469_LOCUS6078</name>
    <name evidence="21" type="ORF">CPRI1469_LOCUS6079</name>
</gene>
<dbReference type="PANTHER" id="PTHR45728">
    <property type="entry name" value="ACETYL-COA CARBOXYLASE, ISOFORM A"/>
    <property type="match status" value="1"/>
</dbReference>
<evidence type="ECO:0000256" key="12">
    <source>
        <dbReference type="ARBA" id="ARBA00048065"/>
    </source>
</evidence>
<dbReference type="PROSITE" id="PS50975">
    <property type="entry name" value="ATP_GRASP"/>
    <property type="match status" value="1"/>
</dbReference>
<comment type="pathway">
    <text evidence="2">Lipid metabolism; malonyl-CoA biosynthesis; malonyl-CoA from acetyl-CoA: step 1/1.</text>
</comment>
<evidence type="ECO:0000256" key="3">
    <source>
        <dbReference type="ARBA" id="ARBA00022516"/>
    </source>
</evidence>
<dbReference type="EMBL" id="HBHL01009130">
    <property type="protein sequence ID" value="CAD9717218.1"/>
    <property type="molecule type" value="Transcribed_RNA"/>
</dbReference>
<dbReference type="Gene3D" id="2.40.50.100">
    <property type="match status" value="1"/>
</dbReference>
<dbReference type="CDD" id="cd06850">
    <property type="entry name" value="biotinyl_domain"/>
    <property type="match status" value="1"/>
</dbReference>
<keyword evidence="10" id="KW-0092">Biotin</keyword>
<evidence type="ECO:0000256" key="14">
    <source>
        <dbReference type="PROSITE-ProRule" id="PRU00409"/>
    </source>
</evidence>
<keyword evidence="6" id="KW-0276">Fatty acid metabolism</keyword>
<dbReference type="GO" id="GO:0005524">
    <property type="term" value="F:ATP binding"/>
    <property type="evidence" value="ECO:0007669"/>
    <property type="project" value="UniProtKB-UniRule"/>
</dbReference>
<dbReference type="InterPro" id="IPR005481">
    <property type="entry name" value="BC-like_N"/>
</dbReference>
<dbReference type="Gene3D" id="3.30.1490.20">
    <property type="entry name" value="ATP-grasp fold, A domain"/>
    <property type="match status" value="1"/>
</dbReference>
<dbReference type="UniPathway" id="UPA00655">
    <property type="reaction ID" value="UER00711"/>
</dbReference>
<reference evidence="20" key="2">
    <citation type="submission" date="2021-01" db="EMBL/GenBank/DDBJ databases">
        <authorList>
            <person name="Corre E."/>
            <person name="Pelletier E."/>
            <person name="Niang G."/>
            <person name="Scheremetjew M."/>
            <person name="Finn R."/>
            <person name="Kale V."/>
            <person name="Holt S."/>
            <person name="Cochrane G."/>
            <person name="Meng A."/>
            <person name="Brown T."/>
            <person name="Cohen L."/>
        </authorList>
    </citation>
    <scope>NUCLEOTIDE SEQUENCE</scope>
    <source>
        <strain evidence="20">CCMP1205</strain>
    </source>
</reference>
<dbReference type="InterPro" id="IPR011763">
    <property type="entry name" value="COA_CT_C"/>
</dbReference>
<dbReference type="InterPro" id="IPR049074">
    <property type="entry name" value="ACCA_BT"/>
</dbReference>
<dbReference type="Pfam" id="PF00289">
    <property type="entry name" value="Biotin_carb_N"/>
    <property type="match status" value="1"/>
</dbReference>
<evidence type="ECO:0000259" key="15">
    <source>
        <dbReference type="PROSITE" id="PS50968"/>
    </source>
</evidence>
<dbReference type="Gene3D" id="3.40.50.20">
    <property type="match status" value="1"/>
</dbReference>
<dbReference type="SMART" id="SM00878">
    <property type="entry name" value="Biotin_carb_C"/>
    <property type="match status" value="1"/>
</dbReference>
<name>A0A5B8MJA2_9CHLO</name>
<dbReference type="PROSITE" id="PS50980">
    <property type="entry name" value="COA_CT_NTER"/>
    <property type="match status" value="1"/>
</dbReference>
<dbReference type="FunFam" id="3.30.1490.20:FF:000003">
    <property type="entry name" value="acetyl-CoA carboxylase isoform X1"/>
    <property type="match status" value="1"/>
</dbReference>
<dbReference type="InterPro" id="IPR034733">
    <property type="entry name" value="AcCoA_carboxyl_beta"/>
</dbReference>
<dbReference type="Gene3D" id="3.90.226.10">
    <property type="entry name" value="2-enoyl-CoA Hydratase, Chain A, domain 1"/>
    <property type="match status" value="2"/>
</dbReference>
<comment type="catalytic activity">
    <reaction evidence="13">
        <text>N(6)-biotinyl-L-lysyl-[protein] + hydrogencarbonate + ATP = N(6)-carboxybiotinyl-L-lysyl-[protein] + ADP + phosphate + H(+)</text>
        <dbReference type="Rhea" id="RHEA:13501"/>
        <dbReference type="Rhea" id="RHEA-COMP:10505"/>
        <dbReference type="Rhea" id="RHEA-COMP:10506"/>
        <dbReference type="ChEBI" id="CHEBI:15378"/>
        <dbReference type="ChEBI" id="CHEBI:17544"/>
        <dbReference type="ChEBI" id="CHEBI:30616"/>
        <dbReference type="ChEBI" id="CHEBI:43474"/>
        <dbReference type="ChEBI" id="CHEBI:83144"/>
        <dbReference type="ChEBI" id="CHEBI:83145"/>
        <dbReference type="ChEBI" id="CHEBI:456216"/>
        <dbReference type="EC" id="6.3.4.14"/>
    </reaction>
</comment>
<dbReference type="OrthoDB" id="196847at2759"/>
<dbReference type="Pfam" id="PF02785">
    <property type="entry name" value="Biotin_carb_C"/>
    <property type="match status" value="1"/>
</dbReference>
<dbReference type="PROSITE" id="PS50979">
    <property type="entry name" value="BC"/>
    <property type="match status" value="1"/>
</dbReference>
<feature type="domain" description="Lipoyl-binding" evidence="15">
    <location>
        <begin position="698"/>
        <end position="772"/>
    </location>
</feature>
<keyword evidence="4" id="KW-0436">Ligase</keyword>
<dbReference type="SUPFAM" id="SSF52096">
    <property type="entry name" value="ClpP/crotonase"/>
    <property type="match status" value="2"/>
</dbReference>
<evidence type="ECO:0000313" key="23">
    <source>
        <dbReference type="Proteomes" id="UP000316726"/>
    </source>
</evidence>
<evidence type="ECO:0000256" key="13">
    <source>
        <dbReference type="ARBA" id="ARBA00048600"/>
    </source>
</evidence>
<dbReference type="PROSITE" id="PS00866">
    <property type="entry name" value="CPSASE_1"/>
    <property type="match status" value="1"/>
</dbReference>
<dbReference type="EMBL" id="HBHL01009131">
    <property type="protein sequence ID" value="CAD9717219.1"/>
    <property type="molecule type" value="Transcribed_RNA"/>
</dbReference>
<evidence type="ECO:0000256" key="10">
    <source>
        <dbReference type="ARBA" id="ARBA00023267"/>
    </source>
</evidence>
<dbReference type="Gene3D" id="2.40.460.10">
    <property type="entry name" value="Biotin dependent carboxylase carboxyltransferase"/>
    <property type="match status" value="1"/>
</dbReference>
<evidence type="ECO:0000259" key="18">
    <source>
        <dbReference type="PROSITE" id="PS50980"/>
    </source>
</evidence>
<evidence type="ECO:0000259" key="17">
    <source>
        <dbReference type="PROSITE" id="PS50979"/>
    </source>
</evidence>
<accession>A0A5B8MJA2</accession>
<keyword evidence="8" id="KW-0443">Lipid metabolism</keyword>
<dbReference type="STRING" id="1764295.A0A5B8MJA2"/>
<keyword evidence="7 14" id="KW-0067">ATP-binding</keyword>
<sequence>MGKGSNDAKADALVLGSMVTKVDSAASLEVLSNVNEAIVRRSQSQRLDDLQHPGRKGKFDAAINSFVQGLGGSRVIRSILISNNGLAAVKFIRSVRGFSLKNLGDERAIALVAMATPEDMRVGAEHIRMADQIVEVPGGSNNNNYANVRLIVEVAEQQKVDAVWPGWGHASEYPDLPAALKAAGIVFLGPPSEPMAALGDKVGSTILAQAAKVPTLGWSGSKIAVSYEECNGVIPEETYRKACINDGDEAVKVCDEIGYPIMLKASWGGGGKGIRKVLDSKNVAQIFKQVQAEVPGSPIFAMKLAPKSRHLEVQLLADMHGNVCALFSRDCSVQRRHQKIVEEGPVTIASQESLREMEVAACNLAKSVGYVGAATVEYLYLLDTKEFCFLELNPRLQVEHPVTEWISGVNIPSCQVMIGMGIPLWRIPDIRRLYKKAPKDDSFFDLANEEKGDPSGHVVAVRITSEDAGDGFKPTSGSIDELSFRSTPDVWGYFSVKGGGGVHEYADSQFGHLFAKGETRTEAIKHMLVALADIKIRGEIRTTVDYLIDMLQCPGFVDNQVSTSWLDERIEKQVKPDAPVWYLAVIGACVSKAYEVLQARMADFISYLEKGQIPGRNTLLEAVHHTMVMDGVKYETEVVKIGPQQYKVSLNGSSVYVVARALRDGGLLMQLDGNAHVVHAEEVALGTRLLIGQKTCLIEKEMDPSKVVAVTPGKLVRWLVEDKAHVKADEQYAEIEVMKMIMPLVSSAAGIISLEIAEGQQVAPGQLIARIKLDDESSIKIAERFKGVFPTMGPPMIVGNSTDQKYNDSLQSLLLVLAGYEHSVEENISKLLSAIDDPELALRQWQQAISAIKARMPPVLVRKLDDIIGTYEKALTEGVGSDPASTFSMRLTPRSLPFPSDAVLNAIDEFIDNAPQNDQMQLQVTLEPIISVGYIHQGGREAHASRIVRQLLDKFLLVEEVFNTDAQLSDIIEDLRHKHVGAPQEVLDIVVSHQSLPTKCKLLNGLLSAAIMPNPQKYRTYLRRLVALESKGAQDVALRAKHLLEHSMLADLRAAVARSLSGLEMFHASDVSDAEVEKKKRRHHNSMSGSELAALIESDVVLESSHKLVRKATEREGLFSGLKKADETLEERMSTLVQAQAAVEDPLASLLDHPDNDIQWRAVETYIKRIYSPYLLESSLKLQSAGTSILATWCYLEPISTAAAAACNMKSELHFGIMVILNSLSQFPATVTAATVAVADARKYYNCSMSSNNTMHIALVGSGDGILRLSSNASILFKEMKGRLTRNRSFYEESFSSESDGELMTPGMNFLSTLKSAAASAVAAEASVLKAAGFETVSFVRPAGKILPQRFGFIWQPEVQTFDLVEQKKRRGLWQVEPPIASLLDLQKLKGLASLYCPSRTRQWHLFVVTEKTGVRTAALRRVFLRGLVRKLDLYPEAKSSNVSMCSGVIASIKPHLTAALEELERAQFDDTSRARSADWAHIYLCVLPTCLPAAGKDLGHAEMAGALRAATAEVLLRCGAQLRRTAVSCLELRLAAVDGTAWRICVSLPSGFESDLEHIDIYREALDQAGQAVYAPQPAAGARPGPLAGHLLGKVYEPLETLQRKRLSARRLRTTYCYDFPALFETALREVWESTGAHVPAAAKLLEVEEYVLNETSLQNGKSIWNVDLVPISRPPGQNSIGMIAWIWTMKVPEKPEGRQIVVIANDASHSAGSFGPKEDAVFKAATELGLKRKLPIIYLSVNSGARFGLAEEVRSKFKIAWINDSDPAKGFQYLYLEDADYESIKASVKAESFTTEYGEKRWILTDIIGAEDGIGAECLSGSGAIATAFSKAYHEGFTLTFVTGRAIGIGAYLSRLGHRVIQRVDQPIILTGYAALNKLLGKEVYTSHMQLGGPKVMGNNGVSHCLVEDDVSGAMAIIKWLSYVPCRVGGALPITKPVDPVDRDVTYYPEKEEKLDPRAAITGKSKSNGEPLLGMFDDGEWSELQAGWAKTVVTGHARLGGIPVGVVAVEVDTVSMNVPADPGDSTSSEKSVAQAGQVWFPDSALKTAQAIEEFDLEGLPLFILANWRGFSGGMRDLFDGVLQNGARIVEALRVYKGPIYIYLPPKCELRGGAWAVIDTKINPERIEMYADTTARGGVLEPEGMVEIKYRDSQLIKTIHRLDPVVQALKREEGNASMNPAAKHGNDSAIQARQQTLLHPYRAVAVGFADMHDKAERMKAKGIVRKVVPWKHARRFFYWRLKKAVIEDTLARSIISTREGMSFQEGKDLVASWYTESNNGSNTESPNTDWEQEVLELARFVKWSESEGPKIQAKIEALQAKSATRILKEFMSSEVGPVHALVEAIKEISNNLQTGETSISAADSRALDVLKETRNKLQNLMTDDL</sequence>
<keyword evidence="11" id="KW-0511">Multifunctional enzyme</keyword>
<evidence type="ECO:0000256" key="11">
    <source>
        <dbReference type="ARBA" id="ARBA00023268"/>
    </source>
</evidence>
<keyword evidence="3" id="KW-0444">Lipid biosynthesis</keyword>
<dbReference type="SUPFAM" id="SSF51230">
    <property type="entry name" value="Single hybrid motif"/>
    <property type="match status" value="1"/>
</dbReference>
<dbReference type="FunFam" id="3.90.226.10:FF:000010">
    <property type="entry name" value="acetyl-CoA carboxylase isoform X2"/>
    <property type="match status" value="1"/>
</dbReference>
<dbReference type="InterPro" id="IPR001882">
    <property type="entry name" value="Biotin_BS"/>
</dbReference>
<evidence type="ECO:0000256" key="1">
    <source>
        <dbReference type="ARBA" id="ARBA00001953"/>
    </source>
</evidence>
<dbReference type="PANTHER" id="PTHR45728:SF3">
    <property type="entry name" value="ACETYL-COA CARBOXYLASE"/>
    <property type="match status" value="1"/>
</dbReference>
<dbReference type="InterPro" id="IPR011762">
    <property type="entry name" value="COA_CT_N"/>
</dbReference>
<evidence type="ECO:0000313" key="21">
    <source>
        <dbReference type="EMBL" id="CAD9717219.1"/>
    </source>
</evidence>
<keyword evidence="9" id="KW-0275">Fatty acid biosynthesis</keyword>
<dbReference type="InterPro" id="IPR011054">
    <property type="entry name" value="Rudment_hybrid_motif"/>
</dbReference>
<dbReference type="InterPro" id="IPR000089">
    <property type="entry name" value="Biotin_lipoyl"/>
</dbReference>
<dbReference type="PROSITE" id="PS00867">
    <property type="entry name" value="CPSASE_2"/>
    <property type="match status" value="1"/>
</dbReference>
<dbReference type="Gene3D" id="3.90.1770.10">
    <property type="entry name" value="PreATP-grasp domain"/>
    <property type="match status" value="1"/>
</dbReference>
<evidence type="ECO:0000259" key="16">
    <source>
        <dbReference type="PROSITE" id="PS50975"/>
    </source>
</evidence>
<reference evidence="22 23" key="1">
    <citation type="submission" date="2018-07" db="EMBL/GenBank/DDBJ databases">
        <title>The complete nuclear genome of the prasinophyte Chloropicon primus (CCMP1205).</title>
        <authorList>
            <person name="Pombert J.-F."/>
            <person name="Otis C."/>
            <person name="Turmel M."/>
            <person name="Lemieux C."/>
        </authorList>
    </citation>
    <scope>NUCLEOTIDE SEQUENCE [LARGE SCALE GENOMIC DNA]</scope>
    <source>
        <strain evidence="22 23">CCMP1205</strain>
    </source>
</reference>
<keyword evidence="23" id="KW-1185">Reference proteome</keyword>
<dbReference type="Gene3D" id="3.30.470.20">
    <property type="entry name" value="ATP-grasp fold, B domain"/>
    <property type="match status" value="1"/>
</dbReference>
<feature type="domain" description="Biotin carboxylation" evidence="17">
    <location>
        <begin position="75"/>
        <end position="571"/>
    </location>
</feature>
<evidence type="ECO:0000259" key="19">
    <source>
        <dbReference type="PROSITE" id="PS50989"/>
    </source>
</evidence>
<dbReference type="FunFam" id="2.40.50.100:FF:000005">
    <property type="entry name" value="Acetyl-CoA carboxylase 1"/>
    <property type="match status" value="1"/>
</dbReference>
<comment type="cofactor">
    <cofactor evidence="1">
        <name>biotin</name>
        <dbReference type="ChEBI" id="CHEBI:57586"/>
    </cofactor>
</comment>
<dbReference type="InterPro" id="IPR013537">
    <property type="entry name" value="AcCoA_COase_cen"/>
</dbReference>
<dbReference type="GO" id="GO:2001295">
    <property type="term" value="P:malonyl-CoA biosynthetic process"/>
    <property type="evidence" value="ECO:0007669"/>
    <property type="project" value="UniProtKB-UniPathway"/>
</dbReference>
<dbReference type="FunFam" id="2.40.460.10:FF:000001">
    <property type="entry name" value="Acetyl-CoA carboxylase 1"/>
    <property type="match status" value="1"/>
</dbReference>
<dbReference type="Proteomes" id="UP000316726">
    <property type="component" value="Chromosome 4"/>
</dbReference>
<dbReference type="Pfam" id="PF00364">
    <property type="entry name" value="Biotin_lipoyl"/>
    <property type="match status" value="1"/>
</dbReference>
<comment type="catalytic activity">
    <reaction evidence="12">
        <text>hydrogencarbonate + acetyl-CoA + ATP = malonyl-CoA + ADP + phosphate + H(+)</text>
        <dbReference type="Rhea" id="RHEA:11308"/>
        <dbReference type="ChEBI" id="CHEBI:15378"/>
        <dbReference type="ChEBI" id="CHEBI:17544"/>
        <dbReference type="ChEBI" id="CHEBI:30616"/>
        <dbReference type="ChEBI" id="CHEBI:43474"/>
        <dbReference type="ChEBI" id="CHEBI:57288"/>
        <dbReference type="ChEBI" id="CHEBI:57384"/>
        <dbReference type="ChEBI" id="CHEBI:456216"/>
        <dbReference type="EC" id="6.4.1.2"/>
    </reaction>
</comment>
<dbReference type="SUPFAM" id="SSF51246">
    <property type="entry name" value="Rudiment single hybrid motif"/>
    <property type="match status" value="1"/>
</dbReference>
<evidence type="ECO:0000256" key="6">
    <source>
        <dbReference type="ARBA" id="ARBA00022832"/>
    </source>
</evidence>
<dbReference type="GO" id="GO:0003989">
    <property type="term" value="F:acetyl-CoA carboxylase activity"/>
    <property type="evidence" value="ECO:0007669"/>
    <property type="project" value="UniProtKB-EC"/>
</dbReference>
<evidence type="ECO:0000256" key="9">
    <source>
        <dbReference type="ARBA" id="ARBA00023160"/>
    </source>
</evidence>
<dbReference type="InterPro" id="IPR029045">
    <property type="entry name" value="ClpP/crotonase-like_dom_sf"/>
</dbReference>
<feature type="domain" description="CoA carboxyltransferase C-terminal" evidence="19">
    <location>
        <begin position="1942"/>
        <end position="2257"/>
    </location>
</feature>
<evidence type="ECO:0000256" key="4">
    <source>
        <dbReference type="ARBA" id="ARBA00022598"/>
    </source>
</evidence>
<dbReference type="SUPFAM" id="SSF52440">
    <property type="entry name" value="PreATP-grasp domain"/>
    <property type="match status" value="1"/>
</dbReference>
<dbReference type="Pfam" id="PF08326">
    <property type="entry name" value="ACC_central"/>
    <property type="match status" value="2"/>
</dbReference>
<dbReference type="PROSITE" id="PS50989">
    <property type="entry name" value="COA_CT_CTER"/>
    <property type="match status" value="1"/>
</dbReference>
<dbReference type="Pfam" id="PF02786">
    <property type="entry name" value="CPSase_L_D2"/>
    <property type="match status" value="1"/>
</dbReference>
<evidence type="ECO:0000313" key="20">
    <source>
        <dbReference type="EMBL" id="CAD9717218.1"/>
    </source>
</evidence>
<dbReference type="GO" id="GO:0006633">
    <property type="term" value="P:fatty acid biosynthetic process"/>
    <property type="evidence" value="ECO:0007669"/>
    <property type="project" value="UniProtKB-KW"/>
</dbReference>
<evidence type="ECO:0000256" key="5">
    <source>
        <dbReference type="ARBA" id="ARBA00022741"/>
    </source>
</evidence>
<evidence type="ECO:0000256" key="2">
    <source>
        <dbReference type="ARBA" id="ARBA00004956"/>
    </source>
</evidence>
<evidence type="ECO:0000256" key="8">
    <source>
        <dbReference type="ARBA" id="ARBA00023098"/>
    </source>
</evidence>
<dbReference type="InterPro" id="IPR011761">
    <property type="entry name" value="ATP-grasp"/>
</dbReference>
<dbReference type="InterPro" id="IPR049076">
    <property type="entry name" value="ACCA"/>
</dbReference>
<dbReference type="GO" id="GO:0004075">
    <property type="term" value="F:biotin carboxylase activity"/>
    <property type="evidence" value="ECO:0007669"/>
    <property type="project" value="UniProtKB-EC"/>
</dbReference>
<dbReference type="GO" id="GO:0046872">
    <property type="term" value="F:metal ion binding"/>
    <property type="evidence" value="ECO:0007669"/>
    <property type="project" value="InterPro"/>
</dbReference>
<dbReference type="EMBL" id="CP031037">
    <property type="protein sequence ID" value="QDZ20698.1"/>
    <property type="molecule type" value="Genomic_DNA"/>
</dbReference>
<feature type="domain" description="ATP-grasp" evidence="16">
    <location>
        <begin position="228"/>
        <end position="420"/>
    </location>
</feature>
<dbReference type="PROSITE" id="PS00188">
    <property type="entry name" value="BIOTIN"/>
    <property type="match status" value="1"/>
</dbReference>
<dbReference type="SUPFAM" id="SSF56059">
    <property type="entry name" value="Glutathione synthetase ATP-binding domain-like"/>
    <property type="match status" value="1"/>
</dbReference>
<dbReference type="Pfam" id="PF01039">
    <property type="entry name" value="Carboxyl_trans"/>
    <property type="match status" value="1"/>
</dbReference>
<evidence type="ECO:0000313" key="22">
    <source>
        <dbReference type="EMBL" id="QDZ20698.1"/>
    </source>
</evidence>
<proteinExistence type="predicted"/>
<dbReference type="PROSITE" id="PS50968">
    <property type="entry name" value="BIOTINYL_LIPOYL"/>
    <property type="match status" value="1"/>
</dbReference>
<feature type="domain" description="CoA carboxyltransferase N-terminal" evidence="18">
    <location>
        <begin position="1596"/>
        <end position="1938"/>
    </location>
</feature>
<dbReference type="InterPro" id="IPR005482">
    <property type="entry name" value="Biotin_COase_C"/>
</dbReference>
<organism evidence="22 23">
    <name type="scientific">Chloropicon primus</name>
    <dbReference type="NCBI Taxonomy" id="1764295"/>
    <lineage>
        <taxon>Eukaryota</taxon>
        <taxon>Viridiplantae</taxon>
        <taxon>Chlorophyta</taxon>
        <taxon>Chloropicophyceae</taxon>
        <taxon>Chloropicales</taxon>
        <taxon>Chloropicaceae</taxon>
        <taxon>Chloropicon</taxon>
    </lineage>
</organism>
<dbReference type="InterPro" id="IPR005479">
    <property type="entry name" value="CPAse_ATP-bd"/>
</dbReference>
<dbReference type="InterPro" id="IPR011764">
    <property type="entry name" value="Biotin_carboxylation_dom"/>
</dbReference>
<dbReference type="InterPro" id="IPR016185">
    <property type="entry name" value="PreATP-grasp_dom_sf"/>
</dbReference>
<keyword evidence="5 14" id="KW-0547">Nucleotide-binding</keyword>
<dbReference type="InterPro" id="IPR011053">
    <property type="entry name" value="Single_hybrid_motif"/>
</dbReference>